<dbReference type="Pfam" id="PF12796">
    <property type="entry name" value="Ank_2"/>
    <property type="match status" value="1"/>
</dbReference>
<dbReference type="PROSITE" id="PS50297">
    <property type="entry name" value="ANK_REP_REGION"/>
    <property type="match status" value="2"/>
</dbReference>
<dbReference type="EMBL" id="KV878138">
    <property type="protein sequence ID" value="OJJ07931.1"/>
    <property type="molecule type" value="Genomic_DNA"/>
</dbReference>
<dbReference type="SMART" id="SM00248">
    <property type="entry name" value="ANK"/>
    <property type="match status" value="8"/>
</dbReference>
<reference evidence="5" key="1">
    <citation type="journal article" date="2017" name="Genome Biol.">
        <title>Comparative genomics reveals high biological diversity and specific adaptations in the industrially and medically important fungal genus Aspergillus.</title>
        <authorList>
            <person name="de Vries R.P."/>
            <person name="Riley R."/>
            <person name="Wiebenga A."/>
            <person name="Aguilar-Osorio G."/>
            <person name="Amillis S."/>
            <person name="Uchima C.A."/>
            <person name="Anderluh G."/>
            <person name="Asadollahi M."/>
            <person name="Askin M."/>
            <person name="Barry K."/>
            <person name="Battaglia E."/>
            <person name="Bayram O."/>
            <person name="Benocci T."/>
            <person name="Braus-Stromeyer S.A."/>
            <person name="Caldana C."/>
            <person name="Canovas D."/>
            <person name="Cerqueira G.C."/>
            <person name="Chen F."/>
            <person name="Chen W."/>
            <person name="Choi C."/>
            <person name="Clum A."/>
            <person name="Dos Santos R.A."/>
            <person name="Damasio A.R."/>
            <person name="Diallinas G."/>
            <person name="Emri T."/>
            <person name="Fekete E."/>
            <person name="Flipphi M."/>
            <person name="Freyberg S."/>
            <person name="Gallo A."/>
            <person name="Gournas C."/>
            <person name="Habgood R."/>
            <person name="Hainaut M."/>
            <person name="Harispe M.L."/>
            <person name="Henrissat B."/>
            <person name="Hilden K.S."/>
            <person name="Hope R."/>
            <person name="Hossain A."/>
            <person name="Karabika E."/>
            <person name="Karaffa L."/>
            <person name="Karanyi Z."/>
            <person name="Krasevec N."/>
            <person name="Kuo A."/>
            <person name="Kusch H."/>
            <person name="LaButti K."/>
            <person name="Lagendijk E.L."/>
            <person name="Lapidus A."/>
            <person name="Levasseur A."/>
            <person name="Lindquist E."/>
            <person name="Lipzen A."/>
            <person name="Logrieco A.F."/>
            <person name="MacCabe A."/>
            <person name="Maekelae M.R."/>
            <person name="Malavazi I."/>
            <person name="Melin P."/>
            <person name="Meyer V."/>
            <person name="Mielnichuk N."/>
            <person name="Miskei M."/>
            <person name="Molnar A.P."/>
            <person name="Mule G."/>
            <person name="Ngan C.Y."/>
            <person name="Orejas M."/>
            <person name="Orosz E."/>
            <person name="Ouedraogo J.P."/>
            <person name="Overkamp K.M."/>
            <person name="Park H.-S."/>
            <person name="Perrone G."/>
            <person name="Piumi F."/>
            <person name="Punt P.J."/>
            <person name="Ram A.F."/>
            <person name="Ramon A."/>
            <person name="Rauscher S."/>
            <person name="Record E."/>
            <person name="Riano-Pachon D.M."/>
            <person name="Robert V."/>
            <person name="Roehrig J."/>
            <person name="Ruller R."/>
            <person name="Salamov A."/>
            <person name="Salih N.S."/>
            <person name="Samson R.A."/>
            <person name="Sandor E."/>
            <person name="Sanguinetti M."/>
            <person name="Schuetze T."/>
            <person name="Sepcic K."/>
            <person name="Shelest E."/>
            <person name="Sherlock G."/>
            <person name="Sophianopoulou V."/>
            <person name="Squina F.M."/>
            <person name="Sun H."/>
            <person name="Susca A."/>
            <person name="Todd R.B."/>
            <person name="Tsang A."/>
            <person name="Unkles S.E."/>
            <person name="van de Wiele N."/>
            <person name="van Rossen-Uffink D."/>
            <person name="Oliveira J.V."/>
            <person name="Vesth T.C."/>
            <person name="Visser J."/>
            <person name="Yu J.-H."/>
            <person name="Zhou M."/>
            <person name="Andersen M.R."/>
            <person name="Archer D.B."/>
            <person name="Baker S.E."/>
            <person name="Benoit I."/>
            <person name="Brakhage A.A."/>
            <person name="Braus G.H."/>
            <person name="Fischer R."/>
            <person name="Frisvad J.C."/>
            <person name="Goldman G.H."/>
            <person name="Houbraken J."/>
            <person name="Oakley B."/>
            <person name="Pocsi I."/>
            <person name="Scazzocchio C."/>
            <person name="Seiboth B."/>
            <person name="vanKuyk P.A."/>
            <person name="Wortman J."/>
            <person name="Dyer P.S."/>
            <person name="Grigoriev I.V."/>
        </authorList>
    </citation>
    <scope>NUCLEOTIDE SEQUENCE [LARGE SCALE GENOMIC DNA]</scope>
    <source>
        <strain evidence="5">CBS 583.65</strain>
    </source>
</reference>
<dbReference type="InterPro" id="IPR051165">
    <property type="entry name" value="Multifunctional_ANK_Repeat"/>
</dbReference>
<dbReference type="OrthoDB" id="366390at2759"/>
<dbReference type="PROSITE" id="PS50088">
    <property type="entry name" value="ANK_REPEAT"/>
    <property type="match status" value="2"/>
</dbReference>
<evidence type="ECO:0000256" key="3">
    <source>
        <dbReference type="PROSITE-ProRule" id="PRU00023"/>
    </source>
</evidence>
<dbReference type="SUPFAM" id="SSF48403">
    <property type="entry name" value="Ankyrin repeat"/>
    <property type="match status" value="2"/>
</dbReference>
<dbReference type="InterPro" id="IPR036770">
    <property type="entry name" value="Ankyrin_rpt-contain_sf"/>
</dbReference>
<name>A0A1L9Q2I6_ASPVE</name>
<organism evidence="4 5">
    <name type="scientific">Aspergillus versicolor CBS 583.65</name>
    <dbReference type="NCBI Taxonomy" id="1036611"/>
    <lineage>
        <taxon>Eukaryota</taxon>
        <taxon>Fungi</taxon>
        <taxon>Dikarya</taxon>
        <taxon>Ascomycota</taxon>
        <taxon>Pezizomycotina</taxon>
        <taxon>Eurotiomycetes</taxon>
        <taxon>Eurotiomycetidae</taxon>
        <taxon>Eurotiales</taxon>
        <taxon>Aspergillaceae</taxon>
        <taxon>Aspergillus</taxon>
        <taxon>Aspergillus subgen. Nidulantes</taxon>
    </lineage>
</organism>
<sequence>MRLHELPVEILYCIADEFEYSWNVKSLTLANSRLYETLSPYLYRFTKQCSATEAFLFGLKYGINSLVRKLLVLKSNDFDERTWTRLLSAAAKRGSLEIMTLFLDAGKQLHASRGWPLPFPRYLDFALWHAMNCRHEPVIRLLLEHGAAPVLHNKTELAHFRGVWKNVSVARLLIRRVRQSTVPDSVSLSHLLQCAIRSSHGCNPEIIQYLLDHEADRSALFGSASEVYGLGYCSDPETVRRLLEYGAGSGLPGVDLTRPLQLAISSGRFNTARVLLEYVDITQALEDRVTGLNLLHMAASTGSEAIVRKLLQGGVSIEGLCGEPDNRNSPLVCAARNGQGDMVKLLLRHGANPHPQALIQALKRRSMSMTRLMLDAGADPNCRSNSSRQTLALEAAMGHEDLFRLLLERGASIPSGYDLLDILKEAVSKGRVSELPVMLDRGVSLANLVFNVLRPAIEGGQQMLEFLYNNGALLRETQMKSKNDKDYSATSLLMTCLFHKRIDSMMWLLNIGLIPTAFCAIDQYEILDGVFRCSRDYHNAESVLAVLEIYGVNLKITPQTNRFAVMSMVNLRCRVALKAFLDRGAKFLLEHVEDPKFLLDCSDSLIHLDMMLNAVLRDSPREQTQQLVLELKEYAHDAKN</sequence>
<gene>
    <name evidence="4" type="ORF">ASPVEDRAFT_89164</name>
</gene>
<feature type="repeat" description="ANK" evidence="3">
    <location>
        <begin position="326"/>
        <end position="352"/>
    </location>
</feature>
<dbReference type="STRING" id="1036611.A0A1L9Q2I6"/>
<dbReference type="InterPro" id="IPR002110">
    <property type="entry name" value="Ankyrin_rpt"/>
</dbReference>
<dbReference type="PANTHER" id="PTHR24123:SF33">
    <property type="entry name" value="PROTEIN HOS4"/>
    <property type="match status" value="1"/>
</dbReference>
<dbReference type="GeneID" id="63734051"/>
<keyword evidence="2 3" id="KW-0040">ANK repeat</keyword>
<dbReference type="PANTHER" id="PTHR24123">
    <property type="entry name" value="ANKYRIN REPEAT-CONTAINING"/>
    <property type="match status" value="1"/>
</dbReference>
<evidence type="ECO:0000313" key="4">
    <source>
        <dbReference type="EMBL" id="OJJ07931.1"/>
    </source>
</evidence>
<dbReference type="Proteomes" id="UP000184073">
    <property type="component" value="Unassembled WGS sequence"/>
</dbReference>
<proteinExistence type="predicted"/>
<evidence type="ECO:0000256" key="1">
    <source>
        <dbReference type="ARBA" id="ARBA00022737"/>
    </source>
</evidence>
<evidence type="ECO:0000256" key="2">
    <source>
        <dbReference type="ARBA" id="ARBA00023043"/>
    </source>
</evidence>
<accession>A0A1L9Q2I6</accession>
<keyword evidence="5" id="KW-1185">Reference proteome</keyword>
<keyword evidence="1" id="KW-0677">Repeat</keyword>
<dbReference type="AlphaFoldDB" id="A0A1L9Q2I6"/>
<protein>
    <submittedName>
        <fullName evidence="4">Uncharacterized protein</fullName>
    </submittedName>
</protein>
<dbReference type="VEuPathDB" id="FungiDB:ASPVEDRAFT_89164"/>
<evidence type="ECO:0000313" key="5">
    <source>
        <dbReference type="Proteomes" id="UP000184073"/>
    </source>
</evidence>
<feature type="repeat" description="ANK" evidence="3">
    <location>
        <begin position="290"/>
        <end position="318"/>
    </location>
</feature>
<dbReference type="RefSeq" id="XP_040673693.1">
    <property type="nucleotide sequence ID" value="XM_040818540.1"/>
</dbReference>
<dbReference type="Gene3D" id="1.25.40.20">
    <property type="entry name" value="Ankyrin repeat-containing domain"/>
    <property type="match status" value="3"/>
</dbReference>